<organism evidence="2 3">
    <name type="scientific">Porcisia hertigi</name>
    <dbReference type="NCBI Taxonomy" id="2761500"/>
    <lineage>
        <taxon>Eukaryota</taxon>
        <taxon>Discoba</taxon>
        <taxon>Euglenozoa</taxon>
        <taxon>Kinetoplastea</taxon>
        <taxon>Metakinetoplastina</taxon>
        <taxon>Trypanosomatida</taxon>
        <taxon>Trypanosomatidae</taxon>
        <taxon>Leishmaniinae</taxon>
        <taxon>Porcisia</taxon>
    </lineage>
</organism>
<evidence type="ECO:0000313" key="3">
    <source>
        <dbReference type="Proteomes" id="UP000674318"/>
    </source>
</evidence>
<dbReference type="GeneID" id="94286192"/>
<keyword evidence="1" id="KW-1133">Transmembrane helix</keyword>
<keyword evidence="3" id="KW-1185">Reference proteome</keyword>
<keyword evidence="1" id="KW-0472">Membrane</keyword>
<dbReference type="OrthoDB" id="265413at2759"/>
<evidence type="ECO:0000256" key="1">
    <source>
        <dbReference type="SAM" id="Phobius"/>
    </source>
</evidence>
<proteinExistence type="predicted"/>
<comment type="caution">
    <text evidence="2">The sequence shown here is derived from an EMBL/GenBank/DDBJ whole genome shotgun (WGS) entry which is preliminary data.</text>
</comment>
<dbReference type="EMBL" id="JAFJZO010000036">
    <property type="protein sequence ID" value="KAG5489944.1"/>
    <property type="molecule type" value="Genomic_DNA"/>
</dbReference>
<name>A0A836HCF7_9TRYP</name>
<reference evidence="2 3" key="1">
    <citation type="submission" date="2021-02" db="EMBL/GenBank/DDBJ databases">
        <title>Porcisia hertigi Genome sequencing and assembly.</title>
        <authorList>
            <person name="Almutairi H."/>
            <person name="Gatherer D."/>
        </authorList>
    </citation>
    <scope>NUCLEOTIDE SEQUENCE [LARGE SCALE GENOMIC DNA]</scope>
    <source>
        <strain evidence="2 3">C119</strain>
    </source>
</reference>
<keyword evidence="1" id="KW-0812">Transmembrane</keyword>
<sequence length="216" mass="24131">MPGFRRIIAHAFFYFSWYCFATVVAVLLCFSVSGGSLVGSRIKKSSSGDETNHYTASSTAVPATAYAPVSLQEACQTEMRLYCHDYPTSPLRCVVEQYSRTTHANDEKPNQLTSALYSDACGSWLAAREICLGFVNTRGRELCGDTVRHSRECLRRIPPAVLPHACVTSGYYESVRLIGKLRQHRTVDDRLRVLYEASPKGNTARQYEADEQTAKK</sequence>
<gene>
    <name evidence="2" type="ORF">JKF63_00062</name>
</gene>
<dbReference type="RefSeq" id="XP_067752272.1">
    <property type="nucleotide sequence ID" value="XM_067896115.1"/>
</dbReference>
<dbReference type="KEGG" id="phet:94286192"/>
<feature type="transmembrane region" description="Helical" evidence="1">
    <location>
        <begin position="12"/>
        <end position="38"/>
    </location>
</feature>
<accession>A0A836HCF7</accession>
<dbReference type="Proteomes" id="UP000674318">
    <property type="component" value="Unassembled WGS sequence"/>
</dbReference>
<evidence type="ECO:0000313" key="2">
    <source>
        <dbReference type="EMBL" id="KAG5489944.1"/>
    </source>
</evidence>
<dbReference type="AlphaFoldDB" id="A0A836HCF7"/>
<protein>
    <submittedName>
        <fullName evidence="2">Uncharacterized protein</fullName>
    </submittedName>
</protein>